<name>A0A919K1J3_9ACTN</name>
<keyword evidence="3" id="KW-0378">Hydrolase</keyword>
<dbReference type="InterPro" id="IPR029062">
    <property type="entry name" value="Class_I_gatase-like"/>
</dbReference>
<dbReference type="InterPro" id="IPR005320">
    <property type="entry name" value="Peptidase_S51"/>
</dbReference>
<dbReference type="GO" id="GO:0008236">
    <property type="term" value="F:serine-type peptidase activity"/>
    <property type="evidence" value="ECO:0007669"/>
    <property type="project" value="UniProtKB-KW"/>
</dbReference>
<dbReference type="EMBL" id="BOMV01000057">
    <property type="protein sequence ID" value="GIE97517.1"/>
    <property type="molecule type" value="Genomic_DNA"/>
</dbReference>
<dbReference type="Pfam" id="PF03575">
    <property type="entry name" value="Peptidase_S51"/>
    <property type="match status" value="1"/>
</dbReference>
<proteinExistence type="inferred from homology"/>
<comment type="caution">
    <text evidence="5">The sequence shown here is derived from an EMBL/GenBank/DDBJ whole genome shotgun (WGS) entry which is preliminary data.</text>
</comment>
<dbReference type="SUPFAM" id="SSF52317">
    <property type="entry name" value="Class I glutamine amidotransferase-like"/>
    <property type="match status" value="1"/>
</dbReference>
<keyword evidence="6" id="KW-1185">Reference proteome</keyword>
<evidence type="ECO:0000256" key="4">
    <source>
        <dbReference type="ARBA" id="ARBA00022825"/>
    </source>
</evidence>
<dbReference type="PANTHER" id="PTHR20842">
    <property type="entry name" value="PROTEASE S51 ALPHA-ASPARTYL DIPEPTIDASE"/>
    <property type="match status" value="1"/>
</dbReference>
<sequence>MTGHIVPIGAGRAVMDRVYDPLHDYVLDLTGKDDPVVLFLPTATGDDASYIVSFYETFHSGRCRPRHLRLFHRNLDDLTDLVLGADVIHVGGGNTANMLDVWRRQGVDALLHRALAGGAVLTGGSAGGLCWFEGGTTDSYGPTLQVLHEGLGMIEGSYCPHYDAEDQRRPLFHAALLDGSLATGYASWNRVAIRFTAAGEVVEAVSSEPGGRALRVFAQDGRIVEEDIPCLLLAERTPSRSVSA</sequence>
<protein>
    <submittedName>
        <fullName evidence="5">Peptidase YgaJ</fullName>
    </submittedName>
</protein>
<dbReference type="PANTHER" id="PTHR20842:SF0">
    <property type="entry name" value="ALPHA-ASPARTYL DIPEPTIDASE"/>
    <property type="match status" value="1"/>
</dbReference>
<evidence type="ECO:0000313" key="6">
    <source>
        <dbReference type="Proteomes" id="UP000636960"/>
    </source>
</evidence>
<evidence type="ECO:0000256" key="2">
    <source>
        <dbReference type="ARBA" id="ARBA00022670"/>
    </source>
</evidence>
<organism evidence="5 6">
    <name type="scientific">Paractinoplanes rishiriensis</name>
    <dbReference type="NCBI Taxonomy" id="1050105"/>
    <lineage>
        <taxon>Bacteria</taxon>
        <taxon>Bacillati</taxon>
        <taxon>Actinomycetota</taxon>
        <taxon>Actinomycetes</taxon>
        <taxon>Micromonosporales</taxon>
        <taxon>Micromonosporaceae</taxon>
        <taxon>Paractinoplanes</taxon>
    </lineage>
</organism>
<dbReference type="CDD" id="cd03146">
    <property type="entry name" value="GAT1_Peptidase_E"/>
    <property type="match status" value="1"/>
</dbReference>
<dbReference type="Proteomes" id="UP000636960">
    <property type="component" value="Unassembled WGS sequence"/>
</dbReference>
<evidence type="ECO:0000256" key="1">
    <source>
        <dbReference type="ARBA" id="ARBA00006534"/>
    </source>
</evidence>
<keyword evidence="2" id="KW-0645">Protease</keyword>
<dbReference type="AlphaFoldDB" id="A0A919K1J3"/>
<dbReference type="RefSeq" id="WP_203784536.1">
    <property type="nucleotide sequence ID" value="NZ_BOMV01000057.1"/>
</dbReference>
<reference evidence="5" key="1">
    <citation type="submission" date="2021-01" db="EMBL/GenBank/DDBJ databases">
        <title>Whole genome shotgun sequence of Actinoplanes rishiriensis NBRC 108556.</title>
        <authorList>
            <person name="Komaki H."/>
            <person name="Tamura T."/>
        </authorList>
    </citation>
    <scope>NUCLEOTIDE SEQUENCE</scope>
    <source>
        <strain evidence="5">NBRC 108556</strain>
    </source>
</reference>
<accession>A0A919K1J3</accession>
<dbReference type="Gene3D" id="3.40.50.880">
    <property type="match status" value="1"/>
</dbReference>
<dbReference type="GO" id="GO:0006508">
    <property type="term" value="P:proteolysis"/>
    <property type="evidence" value="ECO:0007669"/>
    <property type="project" value="UniProtKB-KW"/>
</dbReference>
<comment type="similarity">
    <text evidence="1">Belongs to the peptidase S51 family.</text>
</comment>
<gene>
    <name evidence="5" type="primary">ygaJ</name>
    <name evidence="5" type="ORF">Ari01nite_49820</name>
</gene>
<evidence type="ECO:0000256" key="3">
    <source>
        <dbReference type="ARBA" id="ARBA00022801"/>
    </source>
</evidence>
<keyword evidence="4" id="KW-0720">Serine protease</keyword>
<evidence type="ECO:0000313" key="5">
    <source>
        <dbReference type="EMBL" id="GIE97517.1"/>
    </source>
</evidence>